<dbReference type="InterPro" id="IPR000591">
    <property type="entry name" value="DEP_dom"/>
</dbReference>
<feature type="compositionally biased region" description="Polar residues" evidence="19">
    <location>
        <begin position="1932"/>
        <end position="1968"/>
    </location>
</feature>
<dbReference type="Gene3D" id="3.40.50.1000">
    <property type="entry name" value="HAD superfamily/HAD-like"/>
    <property type="match status" value="1"/>
</dbReference>
<keyword evidence="9 17" id="KW-0863">Zinc-finger</keyword>
<dbReference type="Pfam" id="PF01363">
    <property type="entry name" value="FYVE"/>
    <property type="match status" value="1"/>
</dbReference>
<dbReference type="Pfam" id="PF05761">
    <property type="entry name" value="5_nucleotid"/>
    <property type="match status" value="1"/>
</dbReference>
<feature type="region of interest" description="Disordered" evidence="19">
    <location>
        <begin position="2065"/>
        <end position="2092"/>
    </location>
</feature>
<evidence type="ECO:0000256" key="11">
    <source>
        <dbReference type="ARBA" id="ARBA00022801"/>
    </source>
</evidence>
<dbReference type="NCBIfam" id="TIGR02244">
    <property type="entry name" value="HAD-IG-Ncltidse"/>
    <property type="match status" value="1"/>
</dbReference>
<name>A0AAE1LA01_9NEOP</name>
<dbReference type="InterPro" id="IPR017455">
    <property type="entry name" value="Znf_FYVE-rel"/>
</dbReference>
<dbReference type="Gene3D" id="3.30.810.10">
    <property type="entry name" value="2-Layer Sandwich"/>
    <property type="match status" value="1"/>
</dbReference>
<dbReference type="InterPro" id="IPR002423">
    <property type="entry name" value="Cpn60/GroEL/TCP-1"/>
</dbReference>
<evidence type="ECO:0000256" key="17">
    <source>
        <dbReference type="PROSITE-ProRule" id="PRU00091"/>
    </source>
</evidence>
<evidence type="ECO:0000256" key="13">
    <source>
        <dbReference type="ARBA" id="ARBA00022840"/>
    </source>
</evidence>
<dbReference type="GO" id="GO:0010008">
    <property type="term" value="C:endosome membrane"/>
    <property type="evidence" value="ECO:0007669"/>
    <property type="project" value="UniProtKB-SubCell"/>
</dbReference>
<evidence type="ECO:0000256" key="14">
    <source>
        <dbReference type="ARBA" id="ARBA00022842"/>
    </source>
</evidence>
<feature type="region of interest" description="Disordered" evidence="19">
    <location>
        <begin position="888"/>
        <end position="942"/>
    </location>
</feature>
<dbReference type="CDD" id="cd07522">
    <property type="entry name" value="HAD_cN-II"/>
    <property type="match status" value="1"/>
</dbReference>
<dbReference type="Gene3D" id="3.30.800.10">
    <property type="entry name" value="Phosphatidylinositol Phosphate Kinase II Beta"/>
    <property type="match status" value="1"/>
</dbReference>
<feature type="domain" description="DEP" evidence="21">
    <location>
        <begin position="805"/>
        <end position="878"/>
    </location>
</feature>
<feature type="compositionally biased region" description="Polar residues" evidence="19">
    <location>
        <begin position="571"/>
        <end position="586"/>
    </location>
</feature>
<dbReference type="GO" id="GO:0052810">
    <property type="term" value="F:1-phosphatidylinositol-5-kinase activity"/>
    <property type="evidence" value="ECO:0007669"/>
    <property type="project" value="UniProtKB-ARBA"/>
</dbReference>
<feature type="compositionally biased region" description="Polar residues" evidence="19">
    <location>
        <begin position="1355"/>
        <end position="1372"/>
    </location>
</feature>
<dbReference type="Pfam" id="PF00610">
    <property type="entry name" value="DEP"/>
    <property type="match status" value="1"/>
</dbReference>
<dbReference type="InterPro" id="IPR023214">
    <property type="entry name" value="HAD_sf"/>
</dbReference>
<dbReference type="Gene3D" id="3.30.40.10">
    <property type="entry name" value="Zinc/RING finger domain, C3HC4 (zinc finger)"/>
    <property type="match status" value="1"/>
</dbReference>
<dbReference type="CDD" id="cd15725">
    <property type="entry name" value="FYVE_PIKfyve_Fab1"/>
    <property type="match status" value="1"/>
</dbReference>
<dbReference type="SUPFAM" id="SSF52029">
    <property type="entry name" value="GroEL apical domain-like"/>
    <property type="match status" value="1"/>
</dbReference>
<dbReference type="InterPro" id="IPR044769">
    <property type="entry name" value="PIKfyve_PIPKc"/>
</dbReference>
<evidence type="ECO:0000256" key="16">
    <source>
        <dbReference type="ARBA" id="ARBA00052820"/>
    </source>
</evidence>
<dbReference type="CDD" id="cd17300">
    <property type="entry name" value="PIPKc_PIKfyve"/>
    <property type="match status" value="1"/>
</dbReference>
<dbReference type="FunFam" id="3.40.50.1000:FF:000021">
    <property type="entry name" value="NT5C2 isoform 1"/>
    <property type="match status" value="1"/>
</dbReference>
<dbReference type="PROSITE" id="PS50178">
    <property type="entry name" value="ZF_FYVE"/>
    <property type="match status" value="1"/>
</dbReference>
<evidence type="ECO:0000256" key="7">
    <source>
        <dbReference type="ARBA" id="ARBA00022741"/>
    </source>
</evidence>
<evidence type="ECO:0000259" key="20">
    <source>
        <dbReference type="PROSITE" id="PS50178"/>
    </source>
</evidence>
<dbReference type="FunFam" id="3.30.40.10:FF:000057">
    <property type="entry name" value="1-phosphatidylinositol 3-phosphate 5-kinase isoform X1"/>
    <property type="match status" value="1"/>
</dbReference>
<feature type="region of interest" description="Disordered" evidence="19">
    <location>
        <begin position="997"/>
        <end position="1017"/>
    </location>
</feature>
<evidence type="ECO:0000313" key="23">
    <source>
        <dbReference type="EMBL" id="KAK3911284.1"/>
    </source>
</evidence>
<evidence type="ECO:0000256" key="2">
    <source>
        <dbReference type="ARBA" id="ARBA00009589"/>
    </source>
</evidence>
<feature type="region of interest" description="Disordered" evidence="19">
    <location>
        <begin position="570"/>
        <end position="613"/>
    </location>
</feature>
<dbReference type="InterPro" id="IPR011011">
    <property type="entry name" value="Znf_FYVE_PHD"/>
</dbReference>
<evidence type="ECO:0000256" key="6">
    <source>
        <dbReference type="ARBA" id="ARBA00022723"/>
    </source>
</evidence>
<evidence type="ECO:0000256" key="9">
    <source>
        <dbReference type="ARBA" id="ARBA00022771"/>
    </source>
</evidence>
<feature type="compositionally biased region" description="Basic and acidic residues" evidence="19">
    <location>
        <begin position="489"/>
        <end position="520"/>
    </location>
</feature>
<keyword evidence="4" id="KW-0597">Phosphoprotein</keyword>
<feature type="region of interest" description="Disordered" evidence="19">
    <location>
        <begin position="488"/>
        <end position="535"/>
    </location>
</feature>
<dbReference type="PANTHER" id="PTHR46715">
    <property type="entry name" value="1-PHOSPHATIDYLINOSITOL 3-PHOSPHATE 5-KINASE"/>
    <property type="match status" value="1"/>
</dbReference>
<dbReference type="Pfam" id="PF00118">
    <property type="entry name" value="Cpn60_TCP1"/>
    <property type="match status" value="1"/>
</dbReference>
<evidence type="ECO:0000256" key="18">
    <source>
        <dbReference type="PROSITE-ProRule" id="PRU00781"/>
    </source>
</evidence>
<dbReference type="InterPro" id="IPR036390">
    <property type="entry name" value="WH_DNA-bd_sf"/>
</dbReference>
<feature type="region of interest" description="Disordered" evidence="19">
    <location>
        <begin position="1355"/>
        <end position="1394"/>
    </location>
</feature>
<protein>
    <recommendedName>
        <fullName evidence="3">1-phosphatidylinositol-3-phosphate 5-kinase</fullName>
        <ecNumber evidence="3">2.7.1.150</ecNumber>
    </recommendedName>
</protein>
<dbReference type="PROSITE" id="PS51455">
    <property type="entry name" value="PIPK"/>
    <property type="match status" value="1"/>
</dbReference>
<evidence type="ECO:0000256" key="10">
    <source>
        <dbReference type="ARBA" id="ARBA00022777"/>
    </source>
</evidence>
<evidence type="ECO:0000256" key="1">
    <source>
        <dbReference type="ARBA" id="ARBA00004608"/>
    </source>
</evidence>
<keyword evidence="11" id="KW-0378">Hydrolase</keyword>
<evidence type="ECO:0000256" key="3">
    <source>
        <dbReference type="ARBA" id="ARBA00012009"/>
    </source>
</evidence>
<dbReference type="SUPFAM" id="SSF56784">
    <property type="entry name" value="HAD-like"/>
    <property type="match status" value="1"/>
</dbReference>
<dbReference type="SUPFAM" id="SSF57903">
    <property type="entry name" value="FYVE/PHD zinc finger"/>
    <property type="match status" value="1"/>
</dbReference>
<feature type="domain" description="FYVE-type" evidence="20">
    <location>
        <begin position="653"/>
        <end position="713"/>
    </location>
</feature>
<sequence>MGEIRIFVNRSLHLENIKFYGFDMDYTLAEYKSPQYERLGFNLIKKRMVAMGYPQEILEFEYDPSFPVRGLWFDSLYGNLLKVDAYGNILVCVHGFEFLKFSQVYELYPNKFLQLDESRVYVLNTLFNLPETYLLACLIDFFTNSPQYSREKTGVKGGDLYMSFKSIFQDVRSAVDWVHIHGDLKSSTIENLEEYVKKDERLPMFLSRIRESGAKVFLLTNSDYNFTNRIMTHLFDFPHGARPEDPHRDWKTYFDVIVVDARKPLFFGEGSIMRQVDTSTGALKVGTHMGPLQTEHVYSGGSCDVFTQLIGAKGKDVLYIGDHIFGDILKSKKIRGWRTFLIVPELVQELHVWTDKCQLFADLQNLDVTLGEMYKNLDSSTKEKPDISKLRNAIRDVTHKMDLAYGMMGSLFRSGSRQTFFSSQVVRYADLYAATFLNLIYYPFSYMFRAPAMLMPHESTVAHEQRFVMESPMISRSRTFSLIENEETDNNHRPKLEKMHSTVPHARPETPRCVTHNHDEDYSDEESDSIKSNEEKTTSEFHVDFLMSDSSCLPCHNLYLVVIDETKERSASLSTGSESKLQTNQERLTESTSSAASTAAEGQPASYSEPHFDSSIREGRSLQVLKRLSSLVASKNNPQGYGENDLKQYWMPDSGSNECYECGERFTTFRRRHHCRICGQIFCFRCCSREVPGKILGCTGDLRVCNYCWDVVHSYLQSGDMRFDSSYDQLSKSAVVKSIDKNEEDRLGASCPSSNSYTSSLRRKTSVGYQEERFALGRGQPISKMLPEENRTWILYGLCQQLALPGKGLPLQTVRVRLRVHQNVFTGGQLIDWLMENGKAADRTEALVIGEALVEGRFLESVTDEGFSDSCALYRILRAEETSLSHSGSYSAAERTSVGQEGQEPSWVKEIPHRPYDSNTNTDSESDCYLPDMDSYSSVPSSPSTYKLDVDLKGSTVHLRPSTLVLPNSSSSLTVGEWVQHTTATASPSSELLSYALSRSSQRNPEKDPVPWHQTTQLRSDNGDLQAYTALDEKYAQHEQILLNQLLYAEGLSQSWAEITMPLVHQISAIVHPDATNDSEETDIRQYIQFKKITGGTRTECQIINGIAFTKNVAHRSMVTRLENPRILLLNCAIVYQRVEGKFLSLEPVMMQEQNYLRNVVARIEALQPDLILVSRNVSRIAQESLRLLGITLALNVKLSVLERIARCTQTQIIMSVDALIRHPQLGKCKKFYLRIFNTEQGSLKTLMFLEGCPYPQFGCSVLLRGGNQSELSRLKRVFRHMIFCRYHWRLEQSYLMDEFARPPNATSDNFFEERNFTSPSFDFPPSDKDTAKLSVEKFGELNQDLSSAFENLESQTPKAGNKNGVDQSSASKTRRRNSADQPDAMKRATAESVSDFSDPLHQYLNSGDESHHVQVNNSQTLAVAKIPYLNQFRKALDDTILSISPYLKFTVPFLETDQGRSCSLRKYFPAEIYWSRQFHENESSRSRVGTGISCETSLFPSDLALKAAPKHPFMDMKITLPAASSEILEVLAHFRACGGRISIPHPTQPHYYYSAPAHQASMLEESNKDVLDPGNHLHLSVLFCSFSTFSQNAPAFCVNPWVVNMDFYGRNDISLGNFLERYCFRTTFECPSQSCSVSMLQHVRRFVHYPGCVQVTLQLVEGAGSLPTNDHILMWSCCSLCSVVSPVTPMSPDTWALSFGKFLELRFHGNMYYLREEHVDKADQASLPCSHSLHHDFYQYFGYRNIVATFKYSPILVWEVSLPPESVRLDWETEHMTLVSDEINEIAVAGQQIFSEVLQRILNSEDPGLRAQLLKDQAQFRAKVDDALVQNTPMAESGHWEILWHLEDTVVDLLRLMIDAVANWNTRLKTVDDRSRTMKGSMNVNQDFADEALNLSHEEAAKHVLDTQALDQNMASFDDSEEACETLSIHANTNQSERSQVISSVQKETLQQENSMNNTPSRQSSVADSEVDASHETTQSQQSKTVKTILSQFLPSGSILLPLLVPSRVQEVHIMPRSSASIPIAVHESQPSTIIAHALASNEYQRALEEIAKNPPADGICTSGAPIAPKKMHGHGMNEQDRERDKEKDRDRLSGELLLSSEQRRGGVLSFLRGSANAMAKDSGNIEGVAYSTNSNISGNSVSPDSSSTGVFNPVSAPTNAQQNHTYIEVQFNDGSTNFFCRIYYAEEFRKLRSLIWPRGEEAFIRSLAHCVYWAARGGKSGSSFCKSRDDRLVLKEMSRTELSHFLDRAPHFFSYMTDNFKNHKPTIIAKILGVFRIVFKNDLTGTASRSNLLVMENLFYGREVSHKFDLKGSIRNRLVNPGSEPRGEIVLLDENLLKITRDSPLYVLPHTKSVLMQALKRDTEFLTSQSVMDYSLLVGLDQSKKELVVGIIDYIRPFTWDKRLENAFKTIAGQGKAPTIVHPEEYQNRFMAAMHSYFLTAPDRWYGFGKGFE</sequence>
<dbReference type="InterPro" id="IPR036388">
    <property type="entry name" value="WH-like_DNA-bd_sf"/>
</dbReference>
<comment type="caution">
    <text evidence="23">The sequence shown here is derived from an EMBL/GenBank/DDBJ whole genome shotgun (WGS) entry which is preliminary data.</text>
</comment>
<dbReference type="Proteomes" id="UP001219518">
    <property type="component" value="Unassembled WGS sequence"/>
</dbReference>
<keyword evidence="13 18" id="KW-0067">ATP-binding</keyword>
<dbReference type="InterPro" id="IPR008380">
    <property type="entry name" value="HAD-SF_hydro_IG_5-nucl"/>
</dbReference>
<dbReference type="GO" id="GO:0000285">
    <property type="term" value="F:1-phosphatidylinositol-3-phosphate 5-kinase activity"/>
    <property type="evidence" value="ECO:0007669"/>
    <property type="project" value="UniProtKB-EC"/>
</dbReference>
<dbReference type="InterPro" id="IPR000306">
    <property type="entry name" value="Znf_FYVE"/>
</dbReference>
<dbReference type="SMART" id="SM00064">
    <property type="entry name" value="FYVE"/>
    <property type="match status" value="1"/>
</dbReference>
<dbReference type="GO" id="GO:0016787">
    <property type="term" value="F:hydrolase activity"/>
    <property type="evidence" value="ECO:0007669"/>
    <property type="project" value="UniProtKB-KW"/>
</dbReference>
<dbReference type="InterPro" id="IPR027409">
    <property type="entry name" value="GroEL-like_apical_dom_sf"/>
</dbReference>
<evidence type="ECO:0000256" key="12">
    <source>
        <dbReference type="ARBA" id="ARBA00022833"/>
    </source>
</evidence>
<dbReference type="SUPFAM" id="SSF46785">
    <property type="entry name" value="Winged helix' DNA-binding domain"/>
    <property type="match status" value="1"/>
</dbReference>
<keyword evidence="15" id="KW-0472">Membrane</keyword>
<keyword evidence="7 18" id="KW-0547">Nucleotide-binding</keyword>
<evidence type="ECO:0000256" key="15">
    <source>
        <dbReference type="ARBA" id="ARBA00023136"/>
    </source>
</evidence>
<dbReference type="SMART" id="SM00049">
    <property type="entry name" value="DEP"/>
    <property type="match status" value="1"/>
</dbReference>
<dbReference type="GO" id="GO:0005524">
    <property type="term" value="F:ATP binding"/>
    <property type="evidence" value="ECO:0007669"/>
    <property type="project" value="UniProtKB-UniRule"/>
</dbReference>
<feature type="domain" description="PIPK" evidence="22">
    <location>
        <begin position="2115"/>
        <end position="2440"/>
    </location>
</feature>
<reference evidence="23" key="2">
    <citation type="journal article" date="2023" name="BMC Genomics">
        <title>Pest status, molecular evolution, and epigenetic factors derived from the genome assembly of Frankliniella fusca, a thysanopteran phytovirus vector.</title>
        <authorList>
            <person name="Catto M.A."/>
            <person name="Labadie P.E."/>
            <person name="Jacobson A.L."/>
            <person name="Kennedy G.G."/>
            <person name="Srinivasan R."/>
            <person name="Hunt B.G."/>
        </authorList>
    </citation>
    <scope>NUCLEOTIDE SEQUENCE</scope>
    <source>
        <strain evidence="23">PL_HMW_Pooled</strain>
    </source>
</reference>
<keyword evidence="12" id="KW-0862">Zinc</keyword>
<dbReference type="Gene3D" id="3.50.7.10">
    <property type="entry name" value="GroEL"/>
    <property type="match status" value="1"/>
</dbReference>
<evidence type="ECO:0000256" key="4">
    <source>
        <dbReference type="ARBA" id="ARBA00022553"/>
    </source>
</evidence>
<keyword evidence="5 18" id="KW-0808">Transferase</keyword>
<dbReference type="GO" id="GO:1903426">
    <property type="term" value="P:regulation of reactive oxygen species biosynthetic process"/>
    <property type="evidence" value="ECO:0007669"/>
    <property type="project" value="TreeGrafter"/>
</dbReference>
<dbReference type="InterPro" id="IPR043548">
    <property type="entry name" value="PIKfyve"/>
</dbReference>
<dbReference type="GO" id="GO:0046488">
    <property type="term" value="P:phosphatidylinositol metabolic process"/>
    <property type="evidence" value="ECO:0007669"/>
    <property type="project" value="UniProtKB-UniRule"/>
</dbReference>
<dbReference type="EC" id="2.7.1.150" evidence="3"/>
<dbReference type="PROSITE" id="PS50186">
    <property type="entry name" value="DEP"/>
    <property type="match status" value="1"/>
</dbReference>
<dbReference type="GO" id="GO:0008270">
    <property type="term" value="F:zinc ion binding"/>
    <property type="evidence" value="ECO:0007669"/>
    <property type="project" value="UniProtKB-KW"/>
</dbReference>
<keyword evidence="14" id="KW-0460">Magnesium</keyword>
<dbReference type="FunFam" id="3.50.7.10:FF:000007">
    <property type="entry name" value="1-phosphatidylinositol 3-phosphate 5-kinase isoform X1"/>
    <property type="match status" value="1"/>
</dbReference>
<evidence type="ECO:0000259" key="22">
    <source>
        <dbReference type="PROSITE" id="PS51455"/>
    </source>
</evidence>
<keyword evidence="24" id="KW-1185">Reference proteome</keyword>
<feature type="compositionally biased region" description="Basic and acidic residues" evidence="19">
    <location>
        <begin position="2077"/>
        <end position="2092"/>
    </location>
</feature>
<proteinExistence type="inferred from homology"/>
<organism evidence="23 24">
    <name type="scientific">Frankliniella fusca</name>
    <dbReference type="NCBI Taxonomy" id="407009"/>
    <lineage>
        <taxon>Eukaryota</taxon>
        <taxon>Metazoa</taxon>
        <taxon>Ecdysozoa</taxon>
        <taxon>Arthropoda</taxon>
        <taxon>Hexapoda</taxon>
        <taxon>Insecta</taxon>
        <taxon>Pterygota</taxon>
        <taxon>Neoptera</taxon>
        <taxon>Paraneoptera</taxon>
        <taxon>Thysanoptera</taxon>
        <taxon>Terebrantia</taxon>
        <taxon>Thripoidea</taxon>
        <taxon>Thripidae</taxon>
        <taxon>Frankliniella</taxon>
    </lineage>
</organism>
<dbReference type="Pfam" id="PF01504">
    <property type="entry name" value="PIP5K"/>
    <property type="match status" value="1"/>
</dbReference>
<dbReference type="CDD" id="cd03334">
    <property type="entry name" value="Fab1_TCP"/>
    <property type="match status" value="1"/>
</dbReference>
<dbReference type="InterPro" id="IPR036412">
    <property type="entry name" value="HAD-like_sf"/>
</dbReference>
<dbReference type="GO" id="GO:0035556">
    <property type="term" value="P:intracellular signal transduction"/>
    <property type="evidence" value="ECO:0007669"/>
    <property type="project" value="InterPro"/>
</dbReference>
<evidence type="ECO:0000259" key="21">
    <source>
        <dbReference type="PROSITE" id="PS50186"/>
    </source>
</evidence>
<dbReference type="Gene3D" id="1.10.10.10">
    <property type="entry name" value="Winged helix-like DNA-binding domain superfamily/Winged helix DNA-binding domain"/>
    <property type="match status" value="1"/>
</dbReference>
<evidence type="ECO:0000256" key="5">
    <source>
        <dbReference type="ARBA" id="ARBA00022679"/>
    </source>
</evidence>
<keyword evidence="6" id="KW-0479">Metal-binding</keyword>
<dbReference type="EMBL" id="JAHWGI010000256">
    <property type="protein sequence ID" value="KAK3911284.1"/>
    <property type="molecule type" value="Genomic_DNA"/>
</dbReference>
<comment type="catalytic activity">
    <reaction evidence="16">
        <text>a 1,2-diacyl-sn-glycero-3-phospho-(1D-myo-inositol-3-phosphate) + ATP = a 1,2-diacyl-sn-glycero-3-phospho-(1D-myo-inositol-3,5-bisphosphate) + ADP + H(+)</text>
        <dbReference type="Rhea" id="RHEA:13609"/>
        <dbReference type="ChEBI" id="CHEBI:15378"/>
        <dbReference type="ChEBI" id="CHEBI:30616"/>
        <dbReference type="ChEBI" id="CHEBI:57923"/>
        <dbReference type="ChEBI" id="CHEBI:58088"/>
        <dbReference type="ChEBI" id="CHEBI:456216"/>
        <dbReference type="EC" id="2.7.1.150"/>
    </reaction>
    <physiologicalReaction direction="left-to-right" evidence="16">
        <dbReference type="Rhea" id="RHEA:13610"/>
    </physiologicalReaction>
</comment>
<reference evidence="23" key="1">
    <citation type="submission" date="2021-07" db="EMBL/GenBank/DDBJ databases">
        <authorList>
            <person name="Catto M.A."/>
            <person name="Jacobson A."/>
            <person name="Kennedy G."/>
            <person name="Labadie P."/>
            <person name="Hunt B.G."/>
            <person name="Srinivasan R."/>
        </authorList>
    </citation>
    <scope>NUCLEOTIDE SEQUENCE</scope>
    <source>
        <strain evidence="23">PL_HMW_Pooled</strain>
        <tissue evidence="23">Head</tissue>
    </source>
</reference>
<evidence type="ECO:0000256" key="19">
    <source>
        <dbReference type="SAM" id="MobiDB-lite"/>
    </source>
</evidence>
<dbReference type="PANTHER" id="PTHR46715:SF1">
    <property type="entry name" value="1-PHOSPHATIDYLINOSITOL 3-PHOSPHATE 5-KINASE"/>
    <property type="match status" value="1"/>
</dbReference>
<dbReference type="GO" id="GO:0046037">
    <property type="term" value="P:GMP metabolic process"/>
    <property type="evidence" value="ECO:0007669"/>
    <property type="project" value="UniProtKB-ARBA"/>
</dbReference>
<dbReference type="SUPFAM" id="SSF56104">
    <property type="entry name" value="SAICAR synthase-like"/>
    <property type="match status" value="1"/>
</dbReference>
<comment type="subcellular location">
    <subcellularLocation>
        <location evidence="1">Endosome membrane</location>
    </subcellularLocation>
</comment>
<dbReference type="SMART" id="SM00330">
    <property type="entry name" value="PIPKc"/>
    <property type="match status" value="1"/>
</dbReference>
<comment type="similarity">
    <text evidence="2">Belongs to the 5'(3')-deoxyribonucleotidase family.</text>
</comment>
<dbReference type="InterPro" id="IPR027484">
    <property type="entry name" value="PInositol-4-P-5-kinase_N"/>
</dbReference>
<feature type="region of interest" description="Disordered" evidence="19">
    <location>
        <begin position="1932"/>
        <end position="1986"/>
    </location>
</feature>
<feature type="compositionally biased region" description="Low complexity" evidence="19">
    <location>
        <begin position="590"/>
        <end position="601"/>
    </location>
</feature>
<dbReference type="InterPro" id="IPR002498">
    <property type="entry name" value="PInositol-4-P-4/5-kinase_core"/>
</dbReference>
<dbReference type="FunFam" id="3.30.810.10:FF:000001">
    <property type="entry name" value="1-phosphatidylinositol 3-phosphate 5-kinase FAB1"/>
    <property type="match status" value="1"/>
</dbReference>
<dbReference type="GO" id="GO:0090385">
    <property type="term" value="P:phagosome-lysosome fusion"/>
    <property type="evidence" value="ECO:0007669"/>
    <property type="project" value="TreeGrafter"/>
</dbReference>
<dbReference type="GO" id="GO:0032438">
    <property type="term" value="P:melanosome organization"/>
    <property type="evidence" value="ECO:0007669"/>
    <property type="project" value="TreeGrafter"/>
</dbReference>
<evidence type="ECO:0000256" key="8">
    <source>
        <dbReference type="ARBA" id="ARBA00022753"/>
    </source>
</evidence>
<dbReference type="InterPro" id="IPR013083">
    <property type="entry name" value="Znf_RING/FYVE/PHD"/>
</dbReference>
<accession>A0AAE1LA01</accession>
<dbReference type="InterPro" id="IPR027483">
    <property type="entry name" value="PInositol-4-P-4/5-kinase_C_sf"/>
</dbReference>
<evidence type="ECO:0000313" key="24">
    <source>
        <dbReference type="Proteomes" id="UP001219518"/>
    </source>
</evidence>
<keyword evidence="8" id="KW-0967">Endosome</keyword>
<keyword evidence="10 18" id="KW-0418">Kinase</keyword>
<gene>
    <name evidence="23" type="ORF">KUF71_021065</name>
</gene>